<dbReference type="Proteomes" id="UP001497623">
    <property type="component" value="Unassembled WGS sequence"/>
</dbReference>
<keyword evidence="2" id="KW-1185">Reference proteome</keyword>
<proteinExistence type="predicted"/>
<name>A0AAV2Q9J5_MEGNR</name>
<reference evidence="1 2" key="1">
    <citation type="submission" date="2024-05" db="EMBL/GenBank/DDBJ databases">
        <authorList>
            <person name="Wallberg A."/>
        </authorList>
    </citation>
    <scope>NUCLEOTIDE SEQUENCE [LARGE SCALE GENOMIC DNA]</scope>
</reference>
<dbReference type="AlphaFoldDB" id="A0AAV2Q9J5"/>
<accession>A0AAV2Q9J5</accession>
<evidence type="ECO:0000313" key="1">
    <source>
        <dbReference type="EMBL" id="CAL4076742.1"/>
    </source>
</evidence>
<dbReference type="EMBL" id="CAXKWB010005108">
    <property type="protein sequence ID" value="CAL4076742.1"/>
    <property type="molecule type" value="Genomic_DNA"/>
</dbReference>
<gene>
    <name evidence="1" type="ORF">MNOR_LOCUS10236</name>
</gene>
<comment type="caution">
    <text evidence="1">The sequence shown here is derived from an EMBL/GenBank/DDBJ whole genome shotgun (WGS) entry which is preliminary data.</text>
</comment>
<organism evidence="1 2">
    <name type="scientific">Meganyctiphanes norvegica</name>
    <name type="common">Northern krill</name>
    <name type="synonym">Thysanopoda norvegica</name>
    <dbReference type="NCBI Taxonomy" id="48144"/>
    <lineage>
        <taxon>Eukaryota</taxon>
        <taxon>Metazoa</taxon>
        <taxon>Ecdysozoa</taxon>
        <taxon>Arthropoda</taxon>
        <taxon>Crustacea</taxon>
        <taxon>Multicrustacea</taxon>
        <taxon>Malacostraca</taxon>
        <taxon>Eumalacostraca</taxon>
        <taxon>Eucarida</taxon>
        <taxon>Euphausiacea</taxon>
        <taxon>Euphausiidae</taxon>
        <taxon>Meganyctiphanes</taxon>
    </lineage>
</organism>
<evidence type="ECO:0000313" key="2">
    <source>
        <dbReference type="Proteomes" id="UP001497623"/>
    </source>
</evidence>
<protein>
    <submittedName>
        <fullName evidence="1">Uncharacterized protein</fullName>
    </submittedName>
</protein>
<feature type="non-terminal residue" evidence="1">
    <location>
        <position position="1"/>
    </location>
</feature>
<sequence length="102" mass="12134">IYFTKWCRNYMVRRKKVVENVSYSKLGSLLYILYVNTISVSDQYKLLWHAYYIALIVSGPSPNTTLDTLSTNIKSCRQWFIFYQHSLHLGKTESILFRSKRK</sequence>